<gene>
    <name evidence="8" type="ORF">Strain138_000689</name>
    <name evidence="9" type="ORF">Strain318_000689</name>
</gene>
<keyword evidence="2 4" id="KW-0238">DNA-binding</keyword>
<feature type="DNA-binding region" description="H-T-H motif" evidence="4">
    <location>
        <begin position="51"/>
        <end position="70"/>
    </location>
</feature>
<accession>A0AA49JYT0</accession>
<evidence type="ECO:0000256" key="1">
    <source>
        <dbReference type="ARBA" id="ARBA00023015"/>
    </source>
</evidence>
<accession>A0AA49JT42</accession>
<evidence type="ECO:0000256" key="2">
    <source>
        <dbReference type="ARBA" id="ARBA00023125"/>
    </source>
</evidence>
<dbReference type="AlphaFoldDB" id="A0AA49JT42"/>
<keyword evidence="3" id="KW-0804">Transcription</keyword>
<dbReference type="EMBL" id="CP130612">
    <property type="protein sequence ID" value="WKW11438.1"/>
    <property type="molecule type" value="Genomic_DNA"/>
</dbReference>
<evidence type="ECO:0000256" key="4">
    <source>
        <dbReference type="PROSITE-ProRule" id="PRU00335"/>
    </source>
</evidence>
<dbReference type="InterPro" id="IPR009057">
    <property type="entry name" value="Homeodomain-like_sf"/>
</dbReference>
<evidence type="ECO:0000313" key="8">
    <source>
        <dbReference type="EMBL" id="WKW11438.1"/>
    </source>
</evidence>
<evidence type="ECO:0000259" key="7">
    <source>
        <dbReference type="PROSITE" id="PS50977"/>
    </source>
</evidence>
<dbReference type="PRINTS" id="PR00455">
    <property type="entry name" value="HTHTETR"/>
</dbReference>
<evidence type="ECO:0000256" key="5">
    <source>
        <dbReference type="SAM" id="MobiDB-lite"/>
    </source>
</evidence>
<feature type="domain" description="HTH tetR-type" evidence="7">
    <location>
        <begin position="28"/>
        <end position="88"/>
    </location>
</feature>
<dbReference type="Pfam" id="PF00440">
    <property type="entry name" value="TetR_N"/>
    <property type="match status" value="1"/>
</dbReference>
<keyword evidence="10" id="KW-1185">Reference proteome</keyword>
<name>A0AA49JT42_9BACT</name>
<evidence type="ECO:0000313" key="9">
    <source>
        <dbReference type="EMBL" id="WKW14348.1"/>
    </source>
</evidence>
<dbReference type="PANTHER" id="PTHR30055">
    <property type="entry name" value="HTH-TYPE TRANSCRIPTIONAL REGULATOR RUTR"/>
    <property type="match status" value="1"/>
</dbReference>
<protein>
    <submittedName>
        <fullName evidence="8">Helix-turn-helix domain containing protein</fullName>
    </submittedName>
</protein>
<dbReference type="GO" id="GO:0000976">
    <property type="term" value="F:transcription cis-regulatory region binding"/>
    <property type="evidence" value="ECO:0007669"/>
    <property type="project" value="TreeGrafter"/>
</dbReference>
<dbReference type="KEGG" id="pspc:Strain318_000689"/>
<dbReference type="InterPro" id="IPR050109">
    <property type="entry name" value="HTH-type_TetR-like_transc_reg"/>
</dbReference>
<proteinExistence type="predicted"/>
<reference evidence="8" key="1">
    <citation type="submission" date="2023-07" db="EMBL/GenBank/DDBJ databases">
        <authorList>
            <person name="Haufschild T."/>
            <person name="Kallscheuer N."/>
            <person name="Hammer J."/>
            <person name="Kohn T."/>
            <person name="Kabuu M."/>
            <person name="Jogler M."/>
            <person name="Wohfarth N."/>
            <person name="Heuer A."/>
            <person name="Rohde M."/>
            <person name="van Teeseling M.C.F."/>
            <person name="Jogler C."/>
        </authorList>
    </citation>
    <scope>NUCLEOTIDE SEQUENCE</scope>
    <source>
        <strain evidence="8">Strain 138</strain>
        <strain evidence="9">Strain 318</strain>
    </source>
</reference>
<keyword evidence="1" id="KW-0805">Transcription regulation</keyword>
<dbReference type="RefSeq" id="WP_367887136.1">
    <property type="nucleotide sequence ID" value="NZ_CP130612.1"/>
</dbReference>
<feature type="region of interest" description="Disordered" evidence="5">
    <location>
        <begin position="1"/>
        <end position="28"/>
    </location>
</feature>
<dbReference type="Gene3D" id="1.10.357.10">
    <property type="entry name" value="Tetracycline Repressor, domain 2"/>
    <property type="match status" value="1"/>
</dbReference>
<keyword evidence="6" id="KW-0472">Membrane</keyword>
<keyword evidence="6" id="KW-1133">Transmembrane helix</keyword>
<dbReference type="GO" id="GO:0003700">
    <property type="term" value="F:DNA-binding transcription factor activity"/>
    <property type="evidence" value="ECO:0007669"/>
    <property type="project" value="TreeGrafter"/>
</dbReference>
<organism evidence="8">
    <name type="scientific">Pseudogemmatithrix spongiicola</name>
    <dbReference type="NCBI Taxonomy" id="3062599"/>
    <lineage>
        <taxon>Bacteria</taxon>
        <taxon>Pseudomonadati</taxon>
        <taxon>Gemmatimonadota</taxon>
        <taxon>Gemmatimonadia</taxon>
        <taxon>Gemmatimonadales</taxon>
        <taxon>Gemmatimonadaceae</taxon>
        <taxon>Pseudogemmatithrix</taxon>
    </lineage>
</organism>
<evidence type="ECO:0000256" key="3">
    <source>
        <dbReference type="ARBA" id="ARBA00023163"/>
    </source>
</evidence>
<dbReference type="Proteomes" id="UP001229955">
    <property type="component" value="Chromosome"/>
</dbReference>
<dbReference type="InterPro" id="IPR001647">
    <property type="entry name" value="HTH_TetR"/>
</dbReference>
<dbReference type="PANTHER" id="PTHR30055:SF234">
    <property type="entry name" value="HTH-TYPE TRANSCRIPTIONAL REGULATOR BETI"/>
    <property type="match status" value="1"/>
</dbReference>
<keyword evidence="6" id="KW-0812">Transmembrane</keyword>
<feature type="compositionally biased region" description="Low complexity" evidence="5">
    <location>
        <begin position="13"/>
        <end position="25"/>
    </location>
</feature>
<dbReference type="EMBL" id="CP130613">
    <property type="protein sequence ID" value="WKW14348.1"/>
    <property type="molecule type" value="Genomic_DNA"/>
</dbReference>
<dbReference type="SUPFAM" id="SSF46689">
    <property type="entry name" value="Homeodomain-like"/>
    <property type="match status" value="1"/>
</dbReference>
<evidence type="ECO:0000256" key="6">
    <source>
        <dbReference type="SAM" id="Phobius"/>
    </source>
</evidence>
<sequence length="232" mass="25566">MTKRKSAPASPGKRPAATKAAAPTRRQPDTEARILAAARIVFTRAGTAGARMQDIAREAGVNQALLHYYFRSKQALADRVFREAAATLFSALPRDIRPDASLEDLLRAFVRAYIDTVRRTPFVPAYIAAEVHQHPARVVQMIREITGADSTGATPAVLRVVQAMIDVRVAAGEMRPIKAEQLVINMMALLAFPFVARALLAGVYGMDDAAFERFLDERRDDLPRFILNAVRP</sequence>
<feature type="transmembrane region" description="Helical" evidence="6">
    <location>
        <begin position="182"/>
        <end position="206"/>
    </location>
</feature>
<dbReference type="InterPro" id="IPR036271">
    <property type="entry name" value="Tet_transcr_reg_TetR-rel_C_sf"/>
</dbReference>
<dbReference type="PROSITE" id="PS50977">
    <property type="entry name" value="HTH_TETR_2"/>
    <property type="match status" value="1"/>
</dbReference>
<dbReference type="SUPFAM" id="SSF48498">
    <property type="entry name" value="Tetracyclin repressor-like, C-terminal domain"/>
    <property type="match status" value="1"/>
</dbReference>
<evidence type="ECO:0000313" key="10">
    <source>
        <dbReference type="Proteomes" id="UP001229955"/>
    </source>
</evidence>